<name>A0A9W6SA82_9ACTN</name>
<protein>
    <recommendedName>
        <fullName evidence="1">Translation initiation factor IF-2 N-terminal domain-containing protein</fullName>
    </recommendedName>
</protein>
<evidence type="ECO:0000313" key="3">
    <source>
        <dbReference type="Proteomes" id="UP001165074"/>
    </source>
</evidence>
<dbReference type="Gene3D" id="1.10.10.2480">
    <property type="match status" value="1"/>
</dbReference>
<evidence type="ECO:0000259" key="1">
    <source>
        <dbReference type="Pfam" id="PF04760"/>
    </source>
</evidence>
<evidence type="ECO:0000313" key="2">
    <source>
        <dbReference type="EMBL" id="GLY88615.1"/>
    </source>
</evidence>
<dbReference type="InterPro" id="IPR006847">
    <property type="entry name" value="IF2_N"/>
</dbReference>
<dbReference type="Pfam" id="PF04760">
    <property type="entry name" value="IF2_N"/>
    <property type="match status" value="1"/>
</dbReference>
<dbReference type="EMBL" id="BSTK01000010">
    <property type="protein sequence ID" value="GLY88615.1"/>
    <property type="molecule type" value="Genomic_DNA"/>
</dbReference>
<gene>
    <name evidence="2" type="ORF">Airi02_065440</name>
</gene>
<comment type="caution">
    <text evidence="2">The sequence shown here is derived from an EMBL/GenBank/DDBJ whole genome shotgun (WGS) entry which is preliminary data.</text>
</comment>
<feature type="domain" description="Translation initiation factor IF-2 N-terminal" evidence="1">
    <location>
        <begin position="2"/>
        <end position="48"/>
    </location>
</feature>
<dbReference type="RefSeq" id="WP_285578407.1">
    <property type="nucleotide sequence ID" value="NZ_BSTK01000010.1"/>
</dbReference>
<dbReference type="Proteomes" id="UP001165074">
    <property type="component" value="Unassembled WGS sequence"/>
</dbReference>
<dbReference type="AlphaFoldDB" id="A0A9W6SA82"/>
<sequence>MKRIYELGRELGVKPRAIMDAMHELGLFIRSAASTITPEEEAQIRERLRQDPG</sequence>
<keyword evidence="3" id="KW-1185">Reference proteome</keyword>
<accession>A0A9W6SA82</accession>
<reference evidence="2" key="1">
    <citation type="submission" date="2023-03" db="EMBL/GenBank/DDBJ databases">
        <title>Actinoallomurus iriomotensis NBRC 103684.</title>
        <authorList>
            <person name="Ichikawa N."/>
            <person name="Sato H."/>
            <person name="Tonouchi N."/>
        </authorList>
    </citation>
    <scope>NUCLEOTIDE SEQUENCE</scope>
    <source>
        <strain evidence="2">NBRC 103684</strain>
    </source>
</reference>
<organism evidence="2 3">
    <name type="scientific">Actinoallomurus iriomotensis</name>
    <dbReference type="NCBI Taxonomy" id="478107"/>
    <lineage>
        <taxon>Bacteria</taxon>
        <taxon>Bacillati</taxon>
        <taxon>Actinomycetota</taxon>
        <taxon>Actinomycetes</taxon>
        <taxon>Streptosporangiales</taxon>
        <taxon>Thermomonosporaceae</taxon>
        <taxon>Actinoallomurus</taxon>
    </lineage>
</organism>
<proteinExistence type="predicted"/>